<dbReference type="PROSITE" id="PS50948">
    <property type="entry name" value="PAN"/>
    <property type="match status" value="1"/>
</dbReference>
<feature type="binding site" evidence="10">
    <location>
        <position position="519"/>
    </location>
    <ligand>
        <name>ATP</name>
        <dbReference type="ChEBI" id="CHEBI:30616"/>
    </ligand>
</feature>
<dbReference type="PIRSF" id="PIRSF000641">
    <property type="entry name" value="SRK"/>
    <property type="match status" value="1"/>
</dbReference>
<keyword evidence="11" id="KW-0812">Transmembrane</keyword>
<dbReference type="Pfam" id="PF00954">
    <property type="entry name" value="S_locus_glycop"/>
    <property type="match status" value="1"/>
</dbReference>
<reference evidence="15" key="1">
    <citation type="submission" date="2023-02" db="EMBL/GenBank/DDBJ databases">
        <title>Genome of toxic invasive species Heracleum sosnowskyi carries increased number of genes despite the absence of recent whole-genome duplications.</title>
        <authorList>
            <person name="Schelkunov M."/>
            <person name="Shtratnikova V."/>
            <person name="Makarenko M."/>
            <person name="Klepikova A."/>
            <person name="Omelchenko D."/>
            <person name="Novikova G."/>
            <person name="Obukhova E."/>
            <person name="Bogdanov V."/>
            <person name="Penin A."/>
            <person name="Logacheva M."/>
        </authorList>
    </citation>
    <scope>NUCLEOTIDE SEQUENCE</scope>
    <source>
        <strain evidence="15">Hsosn_3</strain>
        <tissue evidence="15">Leaf</tissue>
    </source>
</reference>
<evidence type="ECO:0000256" key="12">
    <source>
        <dbReference type="SAM" id="SignalP"/>
    </source>
</evidence>
<organism evidence="15 16">
    <name type="scientific">Heracleum sosnowskyi</name>
    <dbReference type="NCBI Taxonomy" id="360622"/>
    <lineage>
        <taxon>Eukaryota</taxon>
        <taxon>Viridiplantae</taxon>
        <taxon>Streptophyta</taxon>
        <taxon>Embryophyta</taxon>
        <taxon>Tracheophyta</taxon>
        <taxon>Spermatophyta</taxon>
        <taxon>Magnoliopsida</taxon>
        <taxon>eudicotyledons</taxon>
        <taxon>Gunneridae</taxon>
        <taxon>Pentapetalae</taxon>
        <taxon>asterids</taxon>
        <taxon>campanulids</taxon>
        <taxon>Apiales</taxon>
        <taxon>Apiaceae</taxon>
        <taxon>Apioideae</taxon>
        <taxon>apioid superclade</taxon>
        <taxon>Tordylieae</taxon>
        <taxon>Tordyliinae</taxon>
        <taxon>Heracleum</taxon>
    </lineage>
</organism>
<keyword evidence="4 9" id="KW-0547">Nucleotide-binding</keyword>
<dbReference type="InterPro" id="IPR024171">
    <property type="entry name" value="SRK-like_kinase"/>
</dbReference>
<evidence type="ECO:0000256" key="1">
    <source>
        <dbReference type="ARBA" id="ARBA00022527"/>
    </source>
</evidence>
<dbReference type="EMBL" id="JAUIZM010000003">
    <property type="protein sequence ID" value="KAK1393256.1"/>
    <property type="molecule type" value="Genomic_DNA"/>
</dbReference>
<dbReference type="Gene3D" id="1.10.510.10">
    <property type="entry name" value="Transferase(Phosphotransferase) domain 1"/>
    <property type="match status" value="1"/>
</dbReference>
<evidence type="ECO:0000313" key="15">
    <source>
        <dbReference type="EMBL" id="KAK1393256.1"/>
    </source>
</evidence>
<dbReference type="GO" id="GO:0005524">
    <property type="term" value="F:ATP binding"/>
    <property type="evidence" value="ECO:0007669"/>
    <property type="project" value="UniProtKB-UniRule"/>
</dbReference>
<dbReference type="PANTHER" id="PTHR32444">
    <property type="entry name" value="BULB-TYPE LECTIN DOMAIN-CONTAINING PROTEIN"/>
    <property type="match status" value="1"/>
</dbReference>
<dbReference type="GO" id="GO:0004674">
    <property type="term" value="F:protein serine/threonine kinase activity"/>
    <property type="evidence" value="ECO:0007669"/>
    <property type="project" value="UniProtKB-KW"/>
</dbReference>
<dbReference type="PROSITE" id="PS50927">
    <property type="entry name" value="BULB_LECTIN"/>
    <property type="match status" value="1"/>
</dbReference>
<keyword evidence="15" id="KW-0675">Receptor</keyword>
<dbReference type="InterPro" id="IPR001480">
    <property type="entry name" value="Bulb-type_lectin_dom"/>
</dbReference>
<evidence type="ECO:0000256" key="7">
    <source>
        <dbReference type="ARBA" id="ARBA00023157"/>
    </source>
</evidence>
<evidence type="ECO:0000256" key="10">
    <source>
        <dbReference type="PROSITE-ProRule" id="PRU10141"/>
    </source>
</evidence>
<keyword evidence="11" id="KW-1133">Transmembrane helix</keyword>
<feature type="transmembrane region" description="Helical" evidence="11">
    <location>
        <begin position="435"/>
        <end position="457"/>
    </location>
</feature>
<keyword evidence="2 9" id="KW-0808">Transferase</keyword>
<dbReference type="Gene3D" id="3.30.200.20">
    <property type="entry name" value="Phosphorylase Kinase, domain 1"/>
    <property type="match status" value="1"/>
</dbReference>
<dbReference type="Proteomes" id="UP001237642">
    <property type="component" value="Unassembled WGS sequence"/>
</dbReference>
<evidence type="ECO:0000259" key="13">
    <source>
        <dbReference type="PROSITE" id="PS50927"/>
    </source>
</evidence>
<comment type="caution">
    <text evidence="15">The sequence shown here is derived from an EMBL/GenBank/DDBJ whole genome shotgun (WGS) entry which is preliminary data.</text>
</comment>
<keyword evidence="7" id="KW-1015">Disulfide bond</keyword>
<dbReference type="InterPro" id="IPR011009">
    <property type="entry name" value="Kinase-like_dom_sf"/>
</dbReference>
<keyword evidence="5 9" id="KW-0418">Kinase</keyword>
<keyword evidence="11" id="KW-0472">Membrane</keyword>
<sequence length="710" mass="79527">MSAKASCCFVSILLLLCFLITFHLCSGADSIVTNQSLSGNQTIVSSGGNFELGFFESGNSSKYYIGIWFKKVSDKTVVWVANRERPVMDKYSSELKLVDGNLVLLDETQTEVWSTDTKFKSSSAVAVLLDEGNLVLRNGSDATIWQSWDYPSDTWLPGSKIGYDKRTNRNQILTSWKNSEDPTPGLYTLELDPTGNRYIIRWNMSQLIWDSGAWNGQIFSNVPEMGKRFLFNFNYTSTETEAYFTYSLINTSPYIARFIMDYTGQIKELTWLDNVQKWFLIWSEPKTQCEVNAYCGAYGVCNAISFPVCSCLLGFKGSFEKSWTLSDYSGGCERITKLECGKTNTSSKKADTFGEYPYMKLPDNPQLVSVRSTAGCKSICLSNFSCTAFAYDANACSTWSGDLFNMQQLAADDINGKVIYIRLHSSEFSENKKRILYGAVGGSIVVVLVIASLTWIATKRRKLGRATEIDKPVEGTVVAFSYKDLQTATKNFSEMLGRGSFGSVFKGTLTDSTVIAVKKLEGIRQGEKQFRNEISTIGFIQHRRAKVYCPGEQDFGLAKLVGRDFSRVLTTMRGTRGRNVQHTNGKINFFPTNAAKVIINGGDILGILDPNLNQVADVEEVTRICRVACWCIQDDENIRPSMGQIVQILDGVLDVDLPPDPRGLQVFLDNEEEIVFFTDKSHPLSRSNTSKEMSKMLEEFGKIKQHYKNL</sequence>
<proteinExistence type="inferred from homology"/>
<accession>A0AAD8N278</accession>
<evidence type="ECO:0000256" key="3">
    <source>
        <dbReference type="ARBA" id="ARBA00022729"/>
    </source>
</evidence>
<dbReference type="PROSITE" id="PS00107">
    <property type="entry name" value="PROTEIN_KINASE_ATP"/>
    <property type="match status" value="1"/>
</dbReference>
<dbReference type="Pfam" id="PF08276">
    <property type="entry name" value="PAN_2"/>
    <property type="match status" value="1"/>
</dbReference>
<keyword evidence="6 9" id="KW-0067">ATP-binding</keyword>
<name>A0AAD8N278_9APIA</name>
<gene>
    <name evidence="15" type="ORF">POM88_012312</name>
</gene>
<evidence type="ECO:0000259" key="14">
    <source>
        <dbReference type="PROSITE" id="PS50948"/>
    </source>
</evidence>
<dbReference type="CDD" id="cd00028">
    <property type="entry name" value="B_lectin"/>
    <property type="match status" value="1"/>
</dbReference>
<comment type="catalytic activity">
    <reaction evidence="9">
        <text>L-threonyl-[protein] + ATP = O-phospho-L-threonyl-[protein] + ADP + H(+)</text>
        <dbReference type="Rhea" id="RHEA:46608"/>
        <dbReference type="Rhea" id="RHEA-COMP:11060"/>
        <dbReference type="Rhea" id="RHEA-COMP:11605"/>
        <dbReference type="ChEBI" id="CHEBI:15378"/>
        <dbReference type="ChEBI" id="CHEBI:30013"/>
        <dbReference type="ChEBI" id="CHEBI:30616"/>
        <dbReference type="ChEBI" id="CHEBI:61977"/>
        <dbReference type="ChEBI" id="CHEBI:456216"/>
        <dbReference type="EC" id="2.7.11.1"/>
    </reaction>
</comment>
<dbReference type="GO" id="GO:0048544">
    <property type="term" value="P:recognition of pollen"/>
    <property type="evidence" value="ECO:0007669"/>
    <property type="project" value="InterPro"/>
</dbReference>
<dbReference type="InterPro" id="IPR003609">
    <property type="entry name" value="Pan_app"/>
</dbReference>
<dbReference type="Gene3D" id="2.90.10.10">
    <property type="entry name" value="Bulb-type lectin domain"/>
    <property type="match status" value="1"/>
</dbReference>
<reference evidence="15" key="2">
    <citation type="submission" date="2023-05" db="EMBL/GenBank/DDBJ databases">
        <authorList>
            <person name="Schelkunov M.I."/>
        </authorList>
    </citation>
    <scope>NUCLEOTIDE SEQUENCE</scope>
    <source>
        <strain evidence="15">Hsosn_3</strain>
        <tissue evidence="15">Leaf</tissue>
    </source>
</reference>
<keyword evidence="16" id="KW-1185">Reference proteome</keyword>
<dbReference type="Pfam" id="PF01453">
    <property type="entry name" value="B_lectin"/>
    <property type="match status" value="1"/>
</dbReference>
<evidence type="ECO:0000256" key="11">
    <source>
        <dbReference type="SAM" id="Phobius"/>
    </source>
</evidence>
<comment type="catalytic activity">
    <reaction evidence="9">
        <text>L-seryl-[protein] + ATP = O-phospho-L-seryl-[protein] + ADP + H(+)</text>
        <dbReference type="Rhea" id="RHEA:17989"/>
        <dbReference type="Rhea" id="RHEA-COMP:9863"/>
        <dbReference type="Rhea" id="RHEA-COMP:11604"/>
        <dbReference type="ChEBI" id="CHEBI:15378"/>
        <dbReference type="ChEBI" id="CHEBI:29999"/>
        <dbReference type="ChEBI" id="CHEBI:30616"/>
        <dbReference type="ChEBI" id="CHEBI:83421"/>
        <dbReference type="ChEBI" id="CHEBI:456216"/>
        <dbReference type="EC" id="2.7.11.1"/>
    </reaction>
</comment>
<evidence type="ECO:0000256" key="2">
    <source>
        <dbReference type="ARBA" id="ARBA00022679"/>
    </source>
</evidence>
<feature type="domain" description="Apple" evidence="14">
    <location>
        <begin position="340"/>
        <end position="424"/>
    </location>
</feature>
<keyword evidence="3 12" id="KW-0732">Signal</keyword>
<feature type="domain" description="Bulb-type lectin" evidence="13">
    <location>
        <begin position="28"/>
        <end position="149"/>
    </location>
</feature>
<dbReference type="FunFam" id="2.90.10.10:FF:000002">
    <property type="entry name" value="Serine/threonine-protein kinase"/>
    <property type="match status" value="1"/>
</dbReference>
<dbReference type="InterPro" id="IPR036426">
    <property type="entry name" value="Bulb-type_lectin_dom_sf"/>
</dbReference>
<keyword evidence="1 9" id="KW-0723">Serine/threonine-protein kinase</keyword>
<feature type="chain" id="PRO_5042066363" description="Receptor-like serine/threonine-protein kinase" evidence="12">
    <location>
        <begin position="28"/>
        <end position="710"/>
    </location>
</feature>
<protein>
    <recommendedName>
        <fullName evidence="9">Receptor-like serine/threonine-protein kinase</fullName>
        <ecNumber evidence="9">2.7.11.1</ecNumber>
    </recommendedName>
</protein>
<evidence type="ECO:0000256" key="6">
    <source>
        <dbReference type="ARBA" id="ARBA00022840"/>
    </source>
</evidence>
<evidence type="ECO:0000256" key="9">
    <source>
        <dbReference type="PIRNR" id="PIRNR000641"/>
    </source>
</evidence>
<dbReference type="CDD" id="cd01098">
    <property type="entry name" value="PAN_AP_plant"/>
    <property type="match status" value="1"/>
</dbReference>
<dbReference type="EC" id="2.7.11.1" evidence="9"/>
<dbReference type="InterPro" id="IPR000858">
    <property type="entry name" value="S_locus_glycoprot_dom"/>
</dbReference>
<evidence type="ECO:0000313" key="16">
    <source>
        <dbReference type="Proteomes" id="UP001237642"/>
    </source>
</evidence>
<evidence type="ECO:0000256" key="5">
    <source>
        <dbReference type="ARBA" id="ARBA00022777"/>
    </source>
</evidence>
<dbReference type="SUPFAM" id="SSF51110">
    <property type="entry name" value="alpha-D-mannose-specific plant lectins"/>
    <property type="match status" value="1"/>
</dbReference>
<comment type="similarity">
    <text evidence="9">Belongs to the protein kinase superfamily. Ser/Thr protein kinase family.</text>
</comment>
<dbReference type="InterPro" id="IPR017441">
    <property type="entry name" value="Protein_kinase_ATP_BS"/>
</dbReference>
<evidence type="ECO:0000256" key="4">
    <source>
        <dbReference type="ARBA" id="ARBA00022741"/>
    </source>
</evidence>
<evidence type="ECO:0000256" key="8">
    <source>
        <dbReference type="ARBA" id="ARBA00023180"/>
    </source>
</evidence>
<dbReference type="SUPFAM" id="SSF56112">
    <property type="entry name" value="Protein kinase-like (PK-like)"/>
    <property type="match status" value="2"/>
</dbReference>
<dbReference type="AlphaFoldDB" id="A0AAD8N278"/>
<keyword evidence="8" id="KW-0325">Glycoprotein</keyword>
<dbReference type="SMART" id="SM00473">
    <property type="entry name" value="PAN_AP"/>
    <property type="match status" value="1"/>
</dbReference>
<dbReference type="PANTHER" id="PTHR32444:SF247">
    <property type="entry name" value="OS01G0958200 PROTEIN"/>
    <property type="match status" value="1"/>
</dbReference>
<feature type="signal peptide" evidence="12">
    <location>
        <begin position="1"/>
        <end position="27"/>
    </location>
</feature>
<dbReference type="SMART" id="SM00108">
    <property type="entry name" value="B_lectin"/>
    <property type="match status" value="1"/>
</dbReference>